<dbReference type="InterPro" id="IPR036282">
    <property type="entry name" value="Glutathione-S-Trfase_C_sf"/>
</dbReference>
<dbReference type="SUPFAM" id="SSF52833">
    <property type="entry name" value="Thioredoxin-like"/>
    <property type="match status" value="1"/>
</dbReference>
<dbReference type="OrthoDB" id="249703at2759"/>
<dbReference type="Proteomes" id="UP000030653">
    <property type="component" value="Unassembled WGS sequence"/>
</dbReference>
<dbReference type="GeneID" id="63688283"/>
<dbReference type="STRING" id="1858805.M5FRL3"/>
<organism evidence="2 3">
    <name type="scientific">Dacryopinax primogenitus (strain DJM 731)</name>
    <name type="common">Brown rot fungus</name>
    <dbReference type="NCBI Taxonomy" id="1858805"/>
    <lineage>
        <taxon>Eukaryota</taxon>
        <taxon>Fungi</taxon>
        <taxon>Dikarya</taxon>
        <taxon>Basidiomycota</taxon>
        <taxon>Agaricomycotina</taxon>
        <taxon>Dacrymycetes</taxon>
        <taxon>Dacrymycetales</taxon>
        <taxon>Dacrymycetaceae</taxon>
        <taxon>Dacryopinax</taxon>
    </lineage>
</organism>
<name>M5FRL3_DACPD</name>
<protein>
    <recommendedName>
        <fullName evidence="1">GST N-terminal domain-containing protein</fullName>
    </recommendedName>
</protein>
<evidence type="ECO:0000313" key="2">
    <source>
        <dbReference type="EMBL" id="EJT99805.1"/>
    </source>
</evidence>
<dbReference type="RefSeq" id="XP_040626703.1">
    <property type="nucleotide sequence ID" value="XM_040773221.1"/>
</dbReference>
<dbReference type="PROSITE" id="PS50404">
    <property type="entry name" value="GST_NTER"/>
    <property type="match status" value="1"/>
</dbReference>
<dbReference type="InterPro" id="IPR050983">
    <property type="entry name" value="GST_Omega/HSP26"/>
</dbReference>
<dbReference type="CDD" id="cd00299">
    <property type="entry name" value="GST_C_family"/>
    <property type="match status" value="1"/>
</dbReference>
<evidence type="ECO:0000313" key="3">
    <source>
        <dbReference type="Proteomes" id="UP000030653"/>
    </source>
</evidence>
<reference evidence="2 3" key="1">
    <citation type="journal article" date="2012" name="Science">
        <title>The Paleozoic origin of enzymatic lignin decomposition reconstructed from 31 fungal genomes.</title>
        <authorList>
            <person name="Floudas D."/>
            <person name="Binder M."/>
            <person name="Riley R."/>
            <person name="Barry K."/>
            <person name="Blanchette R.A."/>
            <person name="Henrissat B."/>
            <person name="Martinez A.T."/>
            <person name="Otillar R."/>
            <person name="Spatafora J.W."/>
            <person name="Yadav J.S."/>
            <person name="Aerts A."/>
            <person name="Benoit I."/>
            <person name="Boyd A."/>
            <person name="Carlson A."/>
            <person name="Copeland A."/>
            <person name="Coutinho P.M."/>
            <person name="de Vries R.P."/>
            <person name="Ferreira P."/>
            <person name="Findley K."/>
            <person name="Foster B."/>
            <person name="Gaskell J."/>
            <person name="Glotzer D."/>
            <person name="Gorecki P."/>
            <person name="Heitman J."/>
            <person name="Hesse C."/>
            <person name="Hori C."/>
            <person name="Igarashi K."/>
            <person name="Jurgens J.A."/>
            <person name="Kallen N."/>
            <person name="Kersten P."/>
            <person name="Kohler A."/>
            <person name="Kuees U."/>
            <person name="Kumar T.K.A."/>
            <person name="Kuo A."/>
            <person name="LaButti K."/>
            <person name="Larrondo L.F."/>
            <person name="Lindquist E."/>
            <person name="Ling A."/>
            <person name="Lombard V."/>
            <person name="Lucas S."/>
            <person name="Lundell T."/>
            <person name="Martin R."/>
            <person name="McLaughlin D.J."/>
            <person name="Morgenstern I."/>
            <person name="Morin E."/>
            <person name="Murat C."/>
            <person name="Nagy L.G."/>
            <person name="Nolan M."/>
            <person name="Ohm R.A."/>
            <person name="Patyshakuliyeva A."/>
            <person name="Rokas A."/>
            <person name="Ruiz-Duenas F.J."/>
            <person name="Sabat G."/>
            <person name="Salamov A."/>
            <person name="Samejima M."/>
            <person name="Schmutz J."/>
            <person name="Slot J.C."/>
            <person name="St John F."/>
            <person name="Stenlid J."/>
            <person name="Sun H."/>
            <person name="Sun S."/>
            <person name="Syed K."/>
            <person name="Tsang A."/>
            <person name="Wiebenga A."/>
            <person name="Young D."/>
            <person name="Pisabarro A."/>
            <person name="Eastwood D.C."/>
            <person name="Martin F."/>
            <person name="Cullen D."/>
            <person name="Grigoriev I.V."/>
            <person name="Hibbett D.S."/>
        </authorList>
    </citation>
    <scope>NUCLEOTIDE SEQUENCE [LARGE SCALE GENOMIC DNA]</scope>
    <source>
        <strain evidence="2 3">DJM-731 SS1</strain>
    </source>
</reference>
<dbReference type="OMA" id="PSWADFF"/>
<gene>
    <name evidence="2" type="ORF">DACRYDRAFT_23384</name>
</gene>
<keyword evidence="3" id="KW-1185">Reference proteome</keyword>
<dbReference type="PANTHER" id="PTHR43968:SF6">
    <property type="entry name" value="GLUTATHIONE S-TRANSFERASE OMEGA"/>
    <property type="match status" value="1"/>
</dbReference>
<sequence>MPSYTIVGTPFSTFTRSITLGLQHKDIPYKQVATTPHSDVAYKNHPFGMLPTLIIHGIGNSDIYLCESQAIARYIDRVAPLPSLDLEPGEAGIAVPEKMWEFVSLAGSQGFPAVEIKVVKHRVQAIDDGKPSDAELREHIKHGVANLKLFLARMEALMAPEGYVYGWKVTWADFFLFPLLSDLKATPEGEILSPRMLKWLAIMEELKAVKDTTAGTLSVGGRP</sequence>
<evidence type="ECO:0000259" key="1">
    <source>
        <dbReference type="PROSITE" id="PS50404"/>
    </source>
</evidence>
<dbReference type="Gene3D" id="3.40.30.10">
    <property type="entry name" value="Glutaredoxin"/>
    <property type="match status" value="1"/>
</dbReference>
<dbReference type="SUPFAM" id="SSF47616">
    <property type="entry name" value="GST C-terminal domain-like"/>
    <property type="match status" value="1"/>
</dbReference>
<dbReference type="AlphaFoldDB" id="M5FRL3"/>
<proteinExistence type="predicted"/>
<dbReference type="PANTHER" id="PTHR43968">
    <property type="match status" value="1"/>
</dbReference>
<dbReference type="Gene3D" id="1.20.1050.10">
    <property type="match status" value="1"/>
</dbReference>
<dbReference type="InterPro" id="IPR004045">
    <property type="entry name" value="Glutathione_S-Trfase_N"/>
</dbReference>
<dbReference type="Pfam" id="PF13410">
    <property type="entry name" value="GST_C_2"/>
    <property type="match status" value="1"/>
</dbReference>
<dbReference type="InterPro" id="IPR036249">
    <property type="entry name" value="Thioredoxin-like_sf"/>
</dbReference>
<accession>M5FRL3</accession>
<dbReference type="Pfam" id="PF13417">
    <property type="entry name" value="GST_N_3"/>
    <property type="match status" value="1"/>
</dbReference>
<dbReference type="GO" id="GO:0005737">
    <property type="term" value="C:cytoplasm"/>
    <property type="evidence" value="ECO:0007669"/>
    <property type="project" value="TreeGrafter"/>
</dbReference>
<dbReference type="CDD" id="cd00570">
    <property type="entry name" value="GST_N_family"/>
    <property type="match status" value="1"/>
</dbReference>
<dbReference type="HOGENOM" id="CLU_089382_0_0_1"/>
<feature type="domain" description="GST N-terminal" evidence="1">
    <location>
        <begin position="2"/>
        <end position="83"/>
    </location>
</feature>
<dbReference type="EMBL" id="JH795868">
    <property type="protein sequence ID" value="EJT99805.1"/>
    <property type="molecule type" value="Genomic_DNA"/>
</dbReference>